<accession>A0ABW5BFZ7</accession>
<dbReference type="PANTHER" id="PTHR33303:SF2">
    <property type="entry name" value="COA-BINDING DOMAIN-CONTAINING PROTEIN"/>
    <property type="match status" value="1"/>
</dbReference>
<keyword evidence="3" id="KW-1185">Reference proteome</keyword>
<comment type="caution">
    <text evidence="2">The sequence shown here is derived from an EMBL/GenBank/DDBJ whole genome shotgun (WGS) entry which is preliminary data.</text>
</comment>
<dbReference type="InterPro" id="IPR036291">
    <property type="entry name" value="NAD(P)-bd_dom_sf"/>
</dbReference>
<dbReference type="RefSeq" id="WP_380249138.1">
    <property type="nucleotide sequence ID" value="NZ_JBHUII010000001.1"/>
</dbReference>
<dbReference type="Pfam" id="PF13380">
    <property type="entry name" value="CoA_binding_2"/>
    <property type="match status" value="1"/>
</dbReference>
<dbReference type="PANTHER" id="PTHR33303">
    <property type="entry name" value="CYTOPLASMIC PROTEIN-RELATED"/>
    <property type="match status" value="1"/>
</dbReference>
<dbReference type="InterPro" id="IPR003781">
    <property type="entry name" value="CoA-bd"/>
</dbReference>
<dbReference type="SMART" id="SM00881">
    <property type="entry name" value="CoA_binding"/>
    <property type="match status" value="1"/>
</dbReference>
<evidence type="ECO:0000313" key="3">
    <source>
        <dbReference type="Proteomes" id="UP001597294"/>
    </source>
</evidence>
<protein>
    <submittedName>
        <fullName evidence="2">CoA-binding protein</fullName>
    </submittedName>
</protein>
<organism evidence="2 3">
    <name type="scientific">Kiloniella antarctica</name>
    <dbReference type="NCBI Taxonomy" id="1550907"/>
    <lineage>
        <taxon>Bacteria</taxon>
        <taxon>Pseudomonadati</taxon>
        <taxon>Pseudomonadota</taxon>
        <taxon>Alphaproteobacteria</taxon>
        <taxon>Rhodospirillales</taxon>
        <taxon>Kiloniellaceae</taxon>
        <taxon>Kiloniella</taxon>
    </lineage>
</organism>
<evidence type="ECO:0000259" key="1">
    <source>
        <dbReference type="SMART" id="SM00881"/>
    </source>
</evidence>
<proteinExistence type="predicted"/>
<dbReference type="Proteomes" id="UP001597294">
    <property type="component" value="Unassembled WGS sequence"/>
</dbReference>
<evidence type="ECO:0000313" key="2">
    <source>
        <dbReference type="EMBL" id="MFD2205007.1"/>
    </source>
</evidence>
<sequence>MNHDDYPEDYLRGILREVRSIALVGASPKVERPSNYVFKALLDEGYEMFPVNPGQAEREIHGQICHFSLLSLYKSLGRHIDMVDIFRSSDAALSVTKEAIEIGAKVVWMQLDVRNDAAAKLAEDAGLKVVMNRCPLIEMSRSTWTGRLN</sequence>
<dbReference type="Gene3D" id="3.40.50.720">
    <property type="entry name" value="NAD(P)-binding Rossmann-like Domain"/>
    <property type="match status" value="1"/>
</dbReference>
<gene>
    <name evidence="2" type="ORF">ACFSKO_05280</name>
</gene>
<name>A0ABW5BFZ7_9PROT</name>
<dbReference type="SUPFAM" id="SSF51735">
    <property type="entry name" value="NAD(P)-binding Rossmann-fold domains"/>
    <property type="match status" value="1"/>
</dbReference>
<feature type="domain" description="CoA-binding" evidence="1">
    <location>
        <begin position="14"/>
        <end position="113"/>
    </location>
</feature>
<dbReference type="EMBL" id="JBHUII010000001">
    <property type="protein sequence ID" value="MFD2205007.1"/>
    <property type="molecule type" value="Genomic_DNA"/>
</dbReference>
<reference evidence="3" key="1">
    <citation type="journal article" date="2019" name="Int. J. Syst. Evol. Microbiol.">
        <title>The Global Catalogue of Microorganisms (GCM) 10K type strain sequencing project: providing services to taxonomists for standard genome sequencing and annotation.</title>
        <authorList>
            <consortium name="The Broad Institute Genomics Platform"/>
            <consortium name="The Broad Institute Genome Sequencing Center for Infectious Disease"/>
            <person name="Wu L."/>
            <person name="Ma J."/>
        </authorList>
    </citation>
    <scope>NUCLEOTIDE SEQUENCE [LARGE SCALE GENOMIC DNA]</scope>
    <source>
        <strain evidence="3">CGMCC 4.7192</strain>
    </source>
</reference>